<dbReference type="InParanoid" id="D2VQ75"/>
<dbReference type="KEGG" id="ngr:NAEGRDRAFT_56274"/>
<keyword evidence="4 7" id="KW-1133">Transmembrane helix</keyword>
<evidence type="ECO:0000256" key="7">
    <source>
        <dbReference type="SAM" id="Phobius"/>
    </source>
</evidence>
<dbReference type="RefSeq" id="XP_002673740.1">
    <property type="nucleotide sequence ID" value="XM_002673694.1"/>
</dbReference>
<dbReference type="Pfam" id="PF00083">
    <property type="entry name" value="Sugar_tr"/>
    <property type="match status" value="1"/>
</dbReference>
<feature type="transmembrane region" description="Helical" evidence="7">
    <location>
        <begin position="436"/>
        <end position="454"/>
    </location>
</feature>
<dbReference type="InterPro" id="IPR036259">
    <property type="entry name" value="MFS_trans_sf"/>
</dbReference>
<comment type="subcellular location">
    <subcellularLocation>
        <location evidence="1">Membrane</location>
        <topology evidence="1">Multi-pass membrane protein</topology>
    </subcellularLocation>
</comment>
<feature type="transmembrane region" description="Helical" evidence="7">
    <location>
        <begin position="186"/>
        <end position="204"/>
    </location>
</feature>
<dbReference type="EMBL" id="GG738888">
    <property type="protein sequence ID" value="EFC40996.1"/>
    <property type="molecule type" value="Genomic_DNA"/>
</dbReference>
<keyword evidence="5 7" id="KW-0472">Membrane</keyword>
<evidence type="ECO:0000313" key="10">
    <source>
        <dbReference type="Proteomes" id="UP000006671"/>
    </source>
</evidence>
<dbReference type="OMA" id="PTWIGVC"/>
<dbReference type="Proteomes" id="UP000006671">
    <property type="component" value="Unassembled WGS sequence"/>
</dbReference>
<feature type="transmembrane region" description="Helical" evidence="7">
    <location>
        <begin position="155"/>
        <end position="174"/>
    </location>
</feature>
<feature type="transmembrane region" description="Helical" evidence="7">
    <location>
        <begin position="244"/>
        <end position="266"/>
    </location>
</feature>
<dbReference type="PANTHER" id="PTHR23511">
    <property type="entry name" value="SYNAPTIC VESICLE GLYCOPROTEIN 2"/>
    <property type="match status" value="1"/>
</dbReference>
<dbReference type="Gene3D" id="1.20.1250.20">
    <property type="entry name" value="MFS general substrate transporter like domains"/>
    <property type="match status" value="1"/>
</dbReference>
<proteinExistence type="predicted"/>
<feature type="region of interest" description="Disordered" evidence="6">
    <location>
        <begin position="1"/>
        <end position="26"/>
    </location>
</feature>
<feature type="transmembrane region" description="Helical" evidence="7">
    <location>
        <begin position="460"/>
        <end position="479"/>
    </location>
</feature>
<dbReference type="PROSITE" id="PS50850">
    <property type="entry name" value="MFS"/>
    <property type="match status" value="1"/>
</dbReference>
<name>D2VQ75_NAEGR</name>
<accession>D2VQ75</accession>
<feature type="transmembrane region" description="Helical" evidence="7">
    <location>
        <begin position="278"/>
        <end position="300"/>
    </location>
</feature>
<protein>
    <submittedName>
        <fullName evidence="9">Sugar transporter</fullName>
    </submittedName>
</protein>
<evidence type="ECO:0000259" key="8">
    <source>
        <dbReference type="PROSITE" id="PS50850"/>
    </source>
</evidence>
<evidence type="ECO:0000256" key="5">
    <source>
        <dbReference type="ARBA" id="ARBA00023136"/>
    </source>
</evidence>
<dbReference type="InterPro" id="IPR020846">
    <property type="entry name" value="MFS_dom"/>
</dbReference>
<keyword evidence="3 7" id="KW-0812">Transmembrane</keyword>
<sequence>MGKKKKPATTNTSAYQQVDDDGDSLLIQEPVVLQSTTPKQEPIFSQGGSVPIDDQLDDVYNNSQTYNNNTSSSVFIPSSSSNGNNPPNNNNKNDFDDDGTKVMTFEEAVEYIGFGWYQIFLMNICGAGWLFDGIELTMISFIIPQLTDEWSMTPVQAGSLGSAVFAGMMIGAWLGGIVSDKVGRKWIFCGSVFISATFGLASSFSNGYIAFIFLRFFVGLGLGAMVPVDFSLFMEFIPPKNRGAILGVLNIYWSIGAAFECLIAWICLQAGGFSLETSWRWVVALSSIPGFVIFISRLFVPESPRFNALRNKASEVHKVINTMAEVNCISRDDPKKGWIFRRSKWRLRLPKVEKQLSPWEQLKNLFAKDYILGSFLLWIIWFFMSFGGWGCKFLLPIVFIKLQNNNVYLNTFYVTGVGFISNIFTLFIIDRISRRALMSSTFIITGLLTAVVGISEDPIYVLVFSMLSNFFSSFPWAVVYTYTPEFYPTSFRATGMGTCSAFTRLAGTITPIVGEVLLKENYFIPFLVFGIAFFISGVAAIFLPRETLGQALEDVSGESHFLPNSKSHFQVETLGTPSVPSSSTDLTSSLLEEDKIYTASNDTAINV</sequence>
<dbReference type="SUPFAM" id="SSF103473">
    <property type="entry name" value="MFS general substrate transporter"/>
    <property type="match status" value="1"/>
</dbReference>
<dbReference type="FunCoup" id="D2VQ75">
    <property type="interactions" value="137"/>
</dbReference>
<feature type="transmembrane region" description="Helical" evidence="7">
    <location>
        <begin position="522"/>
        <end position="543"/>
    </location>
</feature>
<keyword evidence="2" id="KW-0813">Transport</keyword>
<feature type="compositionally biased region" description="Low complexity" evidence="6">
    <location>
        <begin position="71"/>
        <end position="92"/>
    </location>
</feature>
<gene>
    <name evidence="9" type="ORF">NAEGRDRAFT_56274</name>
</gene>
<feature type="transmembrane region" description="Helical" evidence="7">
    <location>
        <begin position="120"/>
        <end position="143"/>
    </location>
</feature>
<dbReference type="PROSITE" id="PS00217">
    <property type="entry name" value="SUGAR_TRANSPORT_2"/>
    <property type="match status" value="1"/>
</dbReference>
<reference evidence="9 10" key="1">
    <citation type="journal article" date="2010" name="Cell">
        <title>The genome of Naegleria gruberi illuminates early eukaryotic versatility.</title>
        <authorList>
            <person name="Fritz-Laylin L.K."/>
            <person name="Prochnik S.E."/>
            <person name="Ginger M.L."/>
            <person name="Dacks J.B."/>
            <person name="Carpenter M.L."/>
            <person name="Field M.C."/>
            <person name="Kuo A."/>
            <person name="Paredez A."/>
            <person name="Chapman J."/>
            <person name="Pham J."/>
            <person name="Shu S."/>
            <person name="Neupane R."/>
            <person name="Cipriano M."/>
            <person name="Mancuso J."/>
            <person name="Tu H."/>
            <person name="Salamov A."/>
            <person name="Lindquist E."/>
            <person name="Shapiro H."/>
            <person name="Lucas S."/>
            <person name="Grigoriev I.V."/>
            <person name="Cande W.Z."/>
            <person name="Fulton C."/>
            <person name="Rokhsar D.S."/>
            <person name="Dawson S.C."/>
        </authorList>
    </citation>
    <scope>NUCLEOTIDE SEQUENCE [LARGE SCALE GENOMIC DNA]</scope>
    <source>
        <strain evidence="9 10">NEG-M</strain>
    </source>
</reference>
<dbReference type="InterPro" id="IPR005829">
    <property type="entry name" value="Sugar_transporter_CS"/>
</dbReference>
<dbReference type="GO" id="GO:0016020">
    <property type="term" value="C:membrane"/>
    <property type="evidence" value="ECO:0007669"/>
    <property type="project" value="UniProtKB-SubCell"/>
</dbReference>
<keyword evidence="10" id="KW-1185">Reference proteome</keyword>
<dbReference type="PANTHER" id="PTHR23511:SF34">
    <property type="entry name" value="SYNAPTIC VESICLE GLYCOPROTEIN 2"/>
    <property type="match status" value="1"/>
</dbReference>
<dbReference type="PROSITE" id="PS00216">
    <property type="entry name" value="SUGAR_TRANSPORT_1"/>
    <property type="match status" value="1"/>
</dbReference>
<evidence type="ECO:0000256" key="6">
    <source>
        <dbReference type="SAM" id="MobiDB-lite"/>
    </source>
</evidence>
<dbReference type="VEuPathDB" id="AmoebaDB:NAEGRDRAFT_56274"/>
<evidence type="ECO:0000256" key="2">
    <source>
        <dbReference type="ARBA" id="ARBA00022448"/>
    </source>
</evidence>
<dbReference type="InterPro" id="IPR005828">
    <property type="entry name" value="MFS_sugar_transport-like"/>
</dbReference>
<evidence type="ECO:0000313" key="9">
    <source>
        <dbReference type="EMBL" id="EFC40996.1"/>
    </source>
</evidence>
<feature type="transmembrane region" description="Helical" evidence="7">
    <location>
        <begin position="407"/>
        <end position="429"/>
    </location>
</feature>
<dbReference type="GeneID" id="8855704"/>
<organism evidence="10">
    <name type="scientific">Naegleria gruberi</name>
    <name type="common">Amoeba</name>
    <dbReference type="NCBI Taxonomy" id="5762"/>
    <lineage>
        <taxon>Eukaryota</taxon>
        <taxon>Discoba</taxon>
        <taxon>Heterolobosea</taxon>
        <taxon>Tetramitia</taxon>
        <taxon>Eutetramitia</taxon>
        <taxon>Vahlkampfiidae</taxon>
        <taxon>Naegleria</taxon>
    </lineage>
</organism>
<dbReference type="GO" id="GO:0022857">
    <property type="term" value="F:transmembrane transporter activity"/>
    <property type="evidence" value="ECO:0007669"/>
    <property type="project" value="InterPro"/>
</dbReference>
<dbReference type="eggNOG" id="KOG0253">
    <property type="taxonomic scope" value="Eukaryota"/>
</dbReference>
<feature type="transmembrane region" description="Helical" evidence="7">
    <location>
        <begin position="210"/>
        <end position="232"/>
    </location>
</feature>
<evidence type="ECO:0000256" key="4">
    <source>
        <dbReference type="ARBA" id="ARBA00022989"/>
    </source>
</evidence>
<feature type="region of interest" description="Disordered" evidence="6">
    <location>
        <begin position="71"/>
        <end position="98"/>
    </location>
</feature>
<dbReference type="CDD" id="cd17316">
    <property type="entry name" value="MFS_SV2_like"/>
    <property type="match status" value="1"/>
</dbReference>
<feature type="transmembrane region" description="Helical" evidence="7">
    <location>
        <begin position="370"/>
        <end position="395"/>
    </location>
</feature>
<keyword evidence="9" id="KW-0762">Sugar transport</keyword>
<dbReference type="OrthoDB" id="4139357at2759"/>
<evidence type="ECO:0000256" key="3">
    <source>
        <dbReference type="ARBA" id="ARBA00022692"/>
    </source>
</evidence>
<dbReference type="AlphaFoldDB" id="D2VQ75"/>
<feature type="domain" description="Major facilitator superfamily (MFS) profile" evidence="8">
    <location>
        <begin position="121"/>
        <end position="548"/>
    </location>
</feature>
<evidence type="ECO:0000256" key="1">
    <source>
        <dbReference type="ARBA" id="ARBA00004141"/>
    </source>
</evidence>